<dbReference type="InterPro" id="IPR013154">
    <property type="entry name" value="ADH-like_N"/>
</dbReference>
<comment type="cofactor">
    <cofactor evidence="1 6">
        <name>Zn(2+)</name>
        <dbReference type="ChEBI" id="CHEBI:29105"/>
    </cofactor>
</comment>
<gene>
    <name evidence="8" type="ORF">SAMN05443668_11635</name>
</gene>
<dbReference type="AlphaFoldDB" id="A0A1M7RK10"/>
<evidence type="ECO:0000256" key="1">
    <source>
        <dbReference type="ARBA" id="ARBA00001947"/>
    </source>
</evidence>
<dbReference type="EMBL" id="FRCS01000016">
    <property type="protein sequence ID" value="SHN46499.1"/>
    <property type="molecule type" value="Genomic_DNA"/>
</dbReference>
<dbReference type="PROSITE" id="PS00059">
    <property type="entry name" value="ADH_ZINC"/>
    <property type="match status" value="1"/>
</dbReference>
<dbReference type="SUPFAM" id="SSF51735">
    <property type="entry name" value="NAD(P)-binding Rossmann-fold domains"/>
    <property type="match status" value="1"/>
</dbReference>
<dbReference type="InterPro" id="IPR011032">
    <property type="entry name" value="GroES-like_sf"/>
</dbReference>
<dbReference type="OrthoDB" id="334894at2"/>
<dbReference type="Proteomes" id="UP000184440">
    <property type="component" value="Unassembled WGS sequence"/>
</dbReference>
<dbReference type="SMART" id="SM00829">
    <property type="entry name" value="PKS_ER"/>
    <property type="match status" value="1"/>
</dbReference>
<sequence length="365" mass="37796">MRIQAALVESPGGPFTVHELDLEKPRPDEVLVRITAAGICHTDLTMRHGWPAARTPMIFGHEGAGVVEAVGDAVTTVRPGDAVCLSYRSCRACEQCRAGHPAYCLRSDLNLRGVRADGSTPHTRDGSPVYGNFFGQSSFATYALADESNTVPIPDDFPPVLAAPLGCGIQTGVGTVLTVLQPDAGSTVVVFGAGSVGLSAVMAAVAERCTVIAVDPVASRRALAFELGASGVVDPAGGTDVAAAVRELTGGGAHSAIDTTGRPDVIRQAIGSLRRRGTLALVGIGGTAEFDLMTVLSNGIRLRGVIEGDVTPADFVPRLIDLHRQGALPIETLIVEYPFADIETAARDAASGRVVKPVLVHPVSG</sequence>
<dbReference type="InterPro" id="IPR020843">
    <property type="entry name" value="ER"/>
</dbReference>
<dbReference type="CDD" id="cd08278">
    <property type="entry name" value="benzyl_alcohol_DH"/>
    <property type="match status" value="1"/>
</dbReference>
<dbReference type="GO" id="GO:0008270">
    <property type="term" value="F:zinc ion binding"/>
    <property type="evidence" value="ECO:0007669"/>
    <property type="project" value="InterPro"/>
</dbReference>
<keyword evidence="5" id="KW-0560">Oxidoreductase</keyword>
<dbReference type="Gene3D" id="3.40.50.720">
    <property type="entry name" value="NAD(P)-binding Rossmann-like Domain"/>
    <property type="match status" value="1"/>
</dbReference>
<dbReference type="Pfam" id="PF00107">
    <property type="entry name" value="ADH_zinc_N"/>
    <property type="match status" value="1"/>
</dbReference>
<dbReference type="SUPFAM" id="SSF50129">
    <property type="entry name" value="GroES-like"/>
    <property type="match status" value="1"/>
</dbReference>
<evidence type="ECO:0000259" key="7">
    <source>
        <dbReference type="SMART" id="SM00829"/>
    </source>
</evidence>
<organism evidence="8 9">
    <name type="scientific">Cryptosporangium aurantiacum</name>
    <dbReference type="NCBI Taxonomy" id="134849"/>
    <lineage>
        <taxon>Bacteria</taxon>
        <taxon>Bacillati</taxon>
        <taxon>Actinomycetota</taxon>
        <taxon>Actinomycetes</taxon>
        <taxon>Cryptosporangiales</taxon>
        <taxon>Cryptosporangiaceae</taxon>
        <taxon>Cryptosporangium</taxon>
    </lineage>
</organism>
<protein>
    <submittedName>
        <fullName evidence="8">Aryl-alcohol dehydrogenase</fullName>
    </submittedName>
</protein>
<name>A0A1M7RK10_9ACTN</name>
<keyword evidence="4 6" id="KW-0862">Zinc</keyword>
<evidence type="ECO:0000313" key="9">
    <source>
        <dbReference type="Proteomes" id="UP000184440"/>
    </source>
</evidence>
<feature type="domain" description="Enoyl reductase (ER)" evidence="7">
    <location>
        <begin position="12"/>
        <end position="359"/>
    </location>
</feature>
<evidence type="ECO:0000256" key="4">
    <source>
        <dbReference type="ARBA" id="ARBA00022833"/>
    </source>
</evidence>
<dbReference type="InterPro" id="IPR002328">
    <property type="entry name" value="ADH_Zn_CS"/>
</dbReference>
<dbReference type="Pfam" id="PF08240">
    <property type="entry name" value="ADH_N"/>
    <property type="match status" value="1"/>
</dbReference>
<proteinExistence type="inferred from homology"/>
<keyword evidence="3 6" id="KW-0479">Metal-binding</keyword>
<reference evidence="8 9" key="1">
    <citation type="submission" date="2016-11" db="EMBL/GenBank/DDBJ databases">
        <authorList>
            <person name="Jaros S."/>
            <person name="Januszkiewicz K."/>
            <person name="Wedrychowicz H."/>
        </authorList>
    </citation>
    <scope>NUCLEOTIDE SEQUENCE [LARGE SCALE GENOMIC DNA]</scope>
    <source>
        <strain evidence="8 9">DSM 46144</strain>
    </source>
</reference>
<accession>A0A1M7RK10</accession>
<dbReference type="GO" id="GO:0016491">
    <property type="term" value="F:oxidoreductase activity"/>
    <property type="evidence" value="ECO:0007669"/>
    <property type="project" value="UniProtKB-KW"/>
</dbReference>
<dbReference type="STRING" id="134849.SAMN05443668_11635"/>
<keyword evidence="9" id="KW-1185">Reference proteome</keyword>
<evidence type="ECO:0000256" key="6">
    <source>
        <dbReference type="RuleBase" id="RU361277"/>
    </source>
</evidence>
<evidence type="ECO:0000256" key="3">
    <source>
        <dbReference type="ARBA" id="ARBA00022723"/>
    </source>
</evidence>
<comment type="similarity">
    <text evidence="2 6">Belongs to the zinc-containing alcohol dehydrogenase family.</text>
</comment>
<evidence type="ECO:0000313" key="8">
    <source>
        <dbReference type="EMBL" id="SHN46499.1"/>
    </source>
</evidence>
<evidence type="ECO:0000256" key="2">
    <source>
        <dbReference type="ARBA" id="ARBA00008072"/>
    </source>
</evidence>
<dbReference type="InterPro" id="IPR036291">
    <property type="entry name" value="NAD(P)-bd_dom_sf"/>
</dbReference>
<dbReference type="PANTHER" id="PTHR43350">
    <property type="entry name" value="NAD-DEPENDENT ALCOHOL DEHYDROGENASE"/>
    <property type="match status" value="1"/>
</dbReference>
<dbReference type="Gene3D" id="3.90.180.10">
    <property type="entry name" value="Medium-chain alcohol dehydrogenases, catalytic domain"/>
    <property type="match status" value="1"/>
</dbReference>
<dbReference type="InterPro" id="IPR013149">
    <property type="entry name" value="ADH-like_C"/>
</dbReference>
<dbReference type="RefSeq" id="WP_073263548.1">
    <property type="nucleotide sequence ID" value="NZ_FRCS01000016.1"/>
</dbReference>
<dbReference type="PANTHER" id="PTHR43350:SF21">
    <property type="entry name" value="S-NITROSOMYCOTHIOL REDUCTASE MSCR"/>
    <property type="match status" value="1"/>
</dbReference>
<evidence type="ECO:0000256" key="5">
    <source>
        <dbReference type="ARBA" id="ARBA00023002"/>
    </source>
</evidence>